<dbReference type="Pfam" id="PF06249">
    <property type="entry name" value="EutQ"/>
    <property type="match status" value="1"/>
</dbReference>
<evidence type="ECO:0000313" key="2">
    <source>
        <dbReference type="Proteomes" id="UP000682111"/>
    </source>
</evidence>
<keyword evidence="2" id="KW-1185">Reference proteome</keyword>
<dbReference type="RefSeq" id="WP_095312885.1">
    <property type="nucleotide sequence ID" value="NZ_BORC01000009.1"/>
</dbReference>
<dbReference type="OrthoDB" id="3828611at2"/>
<gene>
    <name evidence="1" type="primary">eutQ</name>
    <name evidence="1" type="ORF">J27TS8_39440</name>
</gene>
<dbReference type="AlphaFoldDB" id="A0A920BVX4"/>
<dbReference type="InterPro" id="IPR014710">
    <property type="entry name" value="RmlC-like_jellyroll"/>
</dbReference>
<reference evidence="1" key="1">
    <citation type="submission" date="2021-03" db="EMBL/GenBank/DDBJ databases">
        <title>Antimicrobial resistance genes in bacteria isolated from Japanese honey, and their potential for conferring macrolide and lincosamide resistance in the American foulbrood pathogen Paenibacillus larvae.</title>
        <authorList>
            <person name="Okamoto M."/>
            <person name="Kumagai M."/>
            <person name="Kanamori H."/>
            <person name="Takamatsu D."/>
        </authorList>
    </citation>
    <scope>NUCLEOTIDE SEQUENCE</scope>
    <source>
        <strain evidence="1">J27TS8</strain>
    </source>
</reference>
<accession>A0A920BVX4</accession>
<sequence>MQALDKASLEKLVRKLIAEQLGGDETNSIIDKTSDPSGIISVRVPTVKVSEKDRLNTGNNQDFVYTKDLFSLDESPKLGCGIMEMKDTTFDWTLNYDEIDYVIEGQLDIIIDGRKMSASQGEVIFIPKRSKIQFSVSGFARFLYVTFPADWANQA</sequence>
<evidence type="ECO:0000313" key="1">
    <source>
        <dbReference type="EMBL" id="GIN63951.1"/>
    </source>
</evidence>
<dbReference type="Gene3D" id="2.60.120.10">
    <property type="entry name" value="Jelly Rolls"/>
    <property type="match status" value="1"/>
</dbReference>
<organism evidence="1 2">
    <name type="scientific">Robertmurraya siralis</name>
    <dbReference type="NCBI Taxonomy" id="77777"/>
    <lineage>
        <taxon>Bacteria</taxon>
        <taxon>Bacillati</taxon>
        <taxon>Bacillota</taxon>
        <taxon>Bacilli</taxon>
        <taxon>Bacillales</taxon>
        <taxon>Bacillaceae</taxon>
        <taxon>Robertmurraya</taxon>
    </lineage>
</organism>
<dbReference type="InterPro" id="IPR011051">
    <property type="entry name" value="RmlC_Cupin_sf"/>
</dbReference>
<dbReference type="InterPro" id="IPR010424">
    <property type="entry name" value="EutQ"/>
</dbReference>
<dbReference type="SUPFAM" id="SSF51182">
    <property type="entry name" value="RmlC-like cupins"/>
    <property type="match status" value="1"/>
</dbReference>
<comment type="caution">
    <text evidence="1">The sequence shown here is derived from an EMBL/GenBank/DDBJ whole genome shotgun (WGS) entry which is preliminary data.</text>
</comment>
<name>A0A920BVX4_9BACI</name>
<protein>
    <submittedName>
        <fullName evidence="1">Ethanolamine utilization protein EutQ</fullName>
    </submittedName>
</protein>
<proteinExistence type="predicted"/>
<dbReference type="EMBL" id="BORC01000009">
    <property type="protein sequence ID" value="GIN63951.1"/>
    <property type="molecule type" value="Genomic_DNA"/>
</dbReference>
<dbReference type="PANTHER" id="PTHR36169">
    <property type="entry name" value="ETHANOLAMINE UTILIZATION PROTEIN EUTQ"/>
    <property type="match status" value="1"/>
</dbReference>
<dbReference type="CDD" id="cd02228">
    <property type="entry name" value="cupin_EutQ"/>
    <property type="match status" value="1"/>
</dbReference>
<dbReference type="PANTHER" id="PTHR36169:SF1">
    <property type="entry name" value="ACETATE KINASE EUTQ"/>
    <property type="match status" value="1"/>
</dbReference>
<dbReference type="Proteomes" id="UP000682111">
    <property type="component" value="Unassembled WGS sequence"/>
</dbReference>